<keyword evidence="11" id="KW-1185">Reference proteome</keyword>
<feature type="non-terminal residue" evidence="10">
    <location>
        <position position="181"/>
    </location>
</feature>
<dbReference type="PROSITE" id="PS50262">
    <property type="entry name" value="G_PROTEIN_RECEP_F1_2"/>
    <property type="match status" value="1"/>
</dbReference>
<proteinExistence type="predicted"/>
<evidence type="ECO:0000313" key="10">
    <source>
        <dbReference type="EMBL" id="ETE57240.1"/>
    </source>
</evidence>
<comment type="subcellular location">
    <subcellularLocation>
        <location evidence="1">Cell membrane</location>
        <topology evidence="1">Multi-pass membrane protein</topology>
    </subcellularLocation>
</comment>
<dbReference type="InterPro" id="IPR000725">
    <property type="entry name" value="Olfact_rcpt"/>
</dbReference>
<evidence type="ECO:0000256" key="5">
    <source>
        <dbReference type="ARBA" id="ARBA00022989"/>
    </source>
</evidence>
<sequence>MQEVGENETEVTEFILIGWSSRPSIGVWLGITEGFLLAIMAYDQYIAISAPLHYTITMSKKQCIQLAVGTWSVGLVTLLFTGILTFLGLFTFILFCYLWIVVEIHSTGGRLKAFSIYVSHLTVVSIFYSTAIFSYLRLQAKNMKETDKTTSVFYGILTPMLNPVNYTLRNKEVIGALHKFT</sequence>
<comment type="caution">
    <text evidence="10">The sequence shown here is derived from an EMBL/GenBank/DDBJ whole genome shotgun (WGS) entry which is preliminary data.</text>
</comment>
<reference evidence="10 11" key="1">
    <citation type="journal article" date="2013" name="Proc. Natl. Acad. Sci. U.S.A.">
        <title>The king cobra genome reveals dynamic gene evolution and adaptation in the snake venom system.</title>
        <authorList>
            <person name="Vonk F.J."/>
            <person name="Casewell N.R."/>
            <person name="Henkel C.V."/>
            <person name="Heimberg A.M."/>
            <person name="Jansen H.J."/>
            <person name="McCleary R.J."/>
            <person name="Kerkkamp H.M."/>
            <person name="Vos R.A."/>
            <person name="Guerreiro I."/>
            <person name="Calvete J.J."/>
            <person name="Wuster W."/>
            <person name="Woods A.E."/>
            <person name="Logan J.M."/>
            <person name="Harrison R.A."/>
            <person name="Castoe T.A."/>
            <person name="de Koning A.P."/>
            <person name="Pollock D.D."/>
            <person name="Yandell M."/>
            <person name="Calderon D."/>
            <person name="Renjifo C."/>
            <person name="Currier R.B."/>
            <person name="Salgado D."/>
            <person name="Pla D."/>
            <person name="Sanz L."/>
            <person name="Hyder A.S."/>
            <person name="Ribeiro J.M."/>
            <person name="Arntzen J.W."/>
            <person name="van den Thillart G.E."/>
            <person name="Boetzer M."/>
            <person name="Pirovano W."/>
            <person name="Dirks R.P."/>
            <person name="Spaink H.P."/>
            <person name="Duboule D."/>
            <person name="McGlinn E."/>
            <person name="Kini R.M."/>
            <person name="Richardson M.K."/>
        </authorList>
    </citation>
    <scope>NUCLEOTIDE SEQUENCE</scope>
    <source>
        <tissue evidence="10">Blood</tissue>
    </source>
</reference>
<dbReference type="GO" id="GO:0005886">
    <property type="term" value="C:plasma membrane"/>
    <property type="evidence" value="ECO:0007669"/>
    <property type="project" value="UniProtKB-SubCell"/>
</dbReference>
<name>V8N530_OPHHA</name>
<feature type="transmembrane region" description="Helical" evidence="8">
    <location>
        <begin position="114"/>
        <end position="136"/>
    </location>
</feature>
<evidence type="ECO:0000256" key="6">
    <source>
        <dbReference type="ARBA" id="ARBA00023136"/>
    </source>
</evidence>
<evidence type="ECO:0000259" key="9">
    <source>
        <dbReference type="PROSITE" id="PS50262"/>
    </source>
</evidence>
<keyword evidence="6 8" id="KW-0472">Membrane</keyword>
<keyword evidence="7" id="KW-0807">Transducer</keyword>
<protein>
    <submittedName>
        <fullName evidence="10">Olfactory receptor 13H1</fullName>
    </submittedName>
</protein>
<evidence type="ECO:0000313" key="11">
    <source>
        <dbReference type="Proteomes" id="UP000018936"/>
    </source>
</evidence>
<evidence type="ECO:0000256" key="2">
    <source>
        <dbReference type="ARBA" id="ARBA00022475"/>
    </source>
</evidence>
<dbReference type="Proteomes" id="UP000018936">
    <property type="component" value="Unassembled WGS sequence"/>
</dbReference>
<dbReference type="EMBL" id="AZIM01009157">
    <property type="protein sequence ID" value="ETE57240.1"/>
    <property type="molecule type" value="Genomic_DNA"/>
</dbReference>
<gene>
    <name evidence="10" type="primary">OR13H1</name>
    <name evidence="10" type="ORF">L345_17048</name>
</gene>
<keyword evidence="4 8" id="KW-0812">Transmembrane</keyword>
<dbReference type="InterPro" id="IPR017452">
    <property type="entry name" value="GPCR_Rhodpsn_7TM"/>
</dbReference>
<dbReference type="GO" id="GO:0004984">
    <property type="term" value="F:olfactory receptor activity"/>
    <property type="evidence" value="ECO:0007669"/>
    <property type="project" value="InterPro"/>
</dbReference>
<feature type="non-terminal residue" evidence="10">
    <location>
        <position position="1"/>
    </location>
</feature>
<feature type="domain" description="G-protein coupled receptors family 1 profile" evidence="9">
    <location>
        <begin position="35"/>
        <end position="181"/>
    </location>
</feature>
<feature type="transmembrane region" description="Helical" evidence="8">
    <location>
        <begin position="69"/>
        <end position="102"/>
    </location>
</feature>
<keyword evidence="2" id="KW-1003">Cell membrane</keyword>
<evidence type="ECO:0000256" key="7">
    <source>
        <dbReference type="ARBA" id="ARBA00023224"/>
    </source>
</evidence>
<keyword evidence="10" id="KW-0675">Receptor</keyword>
<dbReference type="Pfam" id="PF13853">
    <property type="entry name" value="7tm_4"/>
    <property type="match status" value="1"/>
</dbReference>
<evidence type="ECO:0000256" key="1">
    <source>
        <dbReference type="ARBA" id="ARBA00004651"/>
    </source>
</evidence>
<dbReference type="GO" id="GO:0007186">
    <property type="term" value="P:G protein-coupled receptor signaling pathway"/>
    <property type="evidence" value="ECO:0007669"/>
    <property type="project" value="InterPro"/>
</dbReference>
<feature type="transmembrane region" description="Helical" evidence="8">
    <location>
        <begin position="25"/>
        <end position="48"/>
    </location>
</feature>
<accession>V8N530</accession>
<keyword evidence="5 8" id="KW-1133">Transmembrane helix</keyword>
<evidence type="ECO:0000256" key="8">
    <source>
        <dbReference type="SAM" id="Phobius"/>
    </source>
</evidence>
<keyword evidence="3" id="KW-0716">Sensory transduction</keyword>
<dbReference type="AlphaFoldDB" id="V8N530"/>
<evidence type="ECO:0000256" key="3">
    <source>
        <dbReference type="ARBA" id="ARBA00022606"/>
    </source>
</evidence>
<dbReference type="Gene3D" id="1.20.1070.10">
    <property type="entry name" value="Rhodopsin 7-helix transmembrane proteins"/>
    <property type="match status" value="2"/>
</dbReference>
<organism evidence="10 11">
    <name type="scientific">Ophiophagus hannah</name>
    <name type="common">King cobra</name>
    <name type="synonym">Naja hannah</name>
    <dbReference type="NCBI Taxonomy" id="8665"/>
    <lineage>
        <taxon>Eukaryota</taxon>
        <taxon>Metazoa</taxon>
        <taxon>Chordata</taxon>
        <taxon>Craniata</taxon>
        <taxon>Vertebrata</taxon>
        <taxon>Euteleostomi</taxon>
        <taxon>Lepidosauria</taxon>
        <taxon>Squamata</taxon>
        <taxon>Bifurcata</taxon>
        <taxon>Unidentata</taxon>
        <taxon>Episquamata</taxon>
        <taxon>Toxicofera</taxon>
        <taxon>Serpentes</taxon>
        <taxon>Colubroidea</taxon>
        <taxon>Elapidae</taxon>
        <taxon>Elapinae</taxon>
        <taxon>Ophiophagus</taxon>
    </lineage>
</organism>
<dbReference type="SUPFAM" id="SSF81321">
    <property type="entry name" value="Family A G protein-coupled receptor-like"/>
    <property type="match status" value="1"/>
</dbReference>
<dbReference type="PANTHER" id="PTHR26453">
    <property type="entry name" value="OLFACTORY RECEPTOR"/>
    <property type="match status" value="1"/>
</dbReference>
<evidence type="ECO:0000256" key="4">
    <source>
        <dbReference type="ARBA" id="ARBA00022692"/>
    </source>
</evidence>
<dbReference type="OrthoDB" id="9975554at2759"/>